<dbReference type="Proteomes" id="UP000325313">
    <property type="component" value="Unassembled WGS sequence"/>
</dbReference>
<dbReference type="EMBL" id="VDEP01000407">
    <property type="protein sequence ID" value="KAA1088237.1"/>
    <property type="molecule type" value="Genomic_DNA"/>
</dbReference>
<evidence type="ECO:0000313" key="2">
    <source>
        <dbReference type="Proteomes" id="UP000325313"/>
    </source>
</evidence>
<evidence type="ECO:0000313" key="1">
    <source>
        <dbReference type="EMBL" id="KAA1088237.1"/>
    </source>
</evidence>
<gene>
    <name evidence="1" type="ORF">PGTUg99_028571</name>
</gene>
<reference evidence="1 2" key="1">
    <citation type="submission" date="2019-05" db="EMBL/GenBank/DDBJ databases">
        <title>Emergence of the Ug99 lineage of the wheat stem rust pathogen through somatic hybridization.</title>
        <authorList>
            <person name="Li F."/>
            <person name="Upadhyaya N.M."/>
            <person name="Sperschneider J."/>
            <person name="Matny O."/>
            <person name="Nguyen-Phuc H."/>
            <person name="Mago R."/>
            <person name="Raley C."/>
            <person name="Miller M.E."/>
            <person name="Silverstein K.A.T."/>
            <person name="Henningsen E."/>
            <person name="Hirsch C.D."/>
            <person name="Visser B."/>
            <person name="Pretorius Z.A."/>
            <person name="Steffenson B.J."/>
            <person name="Schwessinger B."/>
            <person name="Dodds P.N."/>
            <person name="Figueroa M."/>
        </authorList>
    </citation>
    <scope>NUCLEOTIDE SEQUENCE [LARGE SCALE GENOMIC DNA]</scope>
    <source>
        <strain evidence="1 2">Ug99</strain>
    </source>
</reference>
<dbReference type="AlphaFoldDB" id="A0A5B0NG99"/>
<accession>A0A5B0NG99</accession>
<sequence>MCPLCGYLSSSSRLIPLQSRLRFERPPLDLGFDCATTQTTCLSILTSTVIRNSSDAMGCQHPRPTSSLNTNKPQILYSSNLDTSPRTILNRHSQFKLSLPRISTPFWHDTTNTTISRMQLDSIQASQSSELIGD</sequence>
<proteinExistence type="predicted"/>
<organism evidence="1 2">
    <name type="scientific">Puccinia graminis f. sp. tritici</name>
    <dbReference type="NCBI Taxonomy" id="56615"/>
    <lineage>
        <taxon>Eukaryota</taxon>
        <taxon>Fungi</taxon>
        <taxon>Dikarya</taxon>
        <taxon>Basidiomycota</taxon>
        <taxon>Pucciniomycotina</taxon>
        <taxon>Pucciniomycetes</taxon>
        <taxon>Pucciniales</taxon>
        <taxon>Pucciniaceae</taxon>
        <taxon>Puccinia</taxon>
    </lineage>
</organism>
<name>A0A5B0NG99_PUCGR</name>
<protein>
    <submittedName>
        <fullName evidence="1">Uncharacterized protein</fullName>
    </submittedName>
</protein>
<comment type="caution">
    <text evidence="1">The sequence shown here is derived from an EMBL/GenBank/DDBJ whole genome shotgun (WGS) entry which is preliminary data.</text>
</comment>